<proteinExistence type="predicted"/>
<dbReference type="AlphaFoldDB" id="A0A9Q8SER5"/>
<gene>
    <name evidence="2" type="ORF">CLUP02_01820</name>
</gene>
<feature type="compositionally biased region" description="Polar residues" evidence="1">
    <location>
        <begin position="279"/>
        <end position="301"/>
    </location>
</feature>
<accession>A0A9Q8SER5</accession>
<protein>
    <submittedName>
        <fullName evidence="2">Uncharacterized protein</fullName>
    </submittedName>
</protein>
<evidence type="ECO:0000313" key="3">
    <source>
        <dbReference type="Proteomes" id="UP000830671"/>
    </source>
</evidence>
<feature type="region of interest" description="Disordered" evidence="1">
    <location>
        <begin position="268"/>
        <end position="304"/>
    </location>
</feature>
<feature type="region of interest" description="Disordered" evidence="1">
    <location>
        <begin position="27"/>
        <end position="115"/>
    </location>
</feature>
<dbReference type="KEGG" id="clup:CLUP02_01820"/>
<name>A0A9Q8SER5_9PEZI</name>
<feature type="compositionally biased region" description="Polar residues" evidence="1">
    <location>
        <begin position="94"/>
        <end position="115"/>
    </location>
</feature>
<reference evidence="2" key="1">
    <citation type="journal article" date="2021" name="Mol. Plant Microbe Interact.">
        <title>Complete Genome Sequence of the Plant-Pathogenic Fungus Colletotrichum lupini.</title>
        <authorList>
            <person name="Baroncelli R."/>
            <person name="Pensec F."/>
            <person name="Da Lio D."/>
            <person name="Boufleur T."/>
            <person name="Vicente I."/>
            <person name="Sarrocco S."/>
            <person name="Picot A."/>
            <person name="Baraldi E."/>
            <person name="Sukno S."/>
            <person name="Thon M."/>
            <person name="Le Floch G."/>
        </authorList>
    </citation>
    <scope>NUCLEOTIDE SEQUENCE</scope>
    <source>
        <strain evidence="2">IMI 504893</strain>
    </source>
</reference>
<feature type="region of interest" description="Disordered" evidence="1">
    <location>
        <begin position="136"/>
        <end position="161"/>
    </location>
</feature>
<organism evidence="2 3">
    <name type="scientific">Colletotrichum lupini</name>
    <dbReference type="NCBI Taxonomy" id="145971"/>
    <lineage>
        <taxon>Eukaryota</taxon>
        <taxon>Fungi</taxon>
        <taxon>Dikarya</taxon>
        <taxon>Ascomycota</taxon>
        <taxon>Pezizomycotina</taxon>
        <taxon>Sordariomycetes</taxon>
        <taxon>Hypocreomycetidae</taxon>
        <taxon>Glomerellales</taxon>
        <taxon>Glomerellaceae</taxon>
        <taxon>Colletotrichum</taxon>
        <taxon>Colletotrichum acutatum species complex</taxon>
    </lineage>
</organism>
<feature type="compositionally biased region" description="Basic and acidic residues" evidence="1">
    <location>
        <begin position="54"/>
        <end position="65"/>
    </location>
</feature>
<dbReference type="RefSeq" id="XP_049136814.1">
    <property type="nucleotide sequence ID" value="XM_049280857.1"/>
</dbReference>
<feature type="region of interest" description="Disordered" evidence="1">
    <location>
        <begin position="339"/>
        <end position="362"/>
    </location>
</feature>
<evidence type="ECO:0000256" key="1">
    <source>
        <dbReference type="SAM" id="MobiDB-lite"/>
    </source>
</evidence>
<dbReference type="GeneID" id="73335867"/>
<sequence>MPPGVCLHLGVDWPRRIVPLSRWSRLTSPTTEEELEKARPRFGDIPSAGGKAPLDLEVRHDRRNPPAENLHFSSARRRHCGLDSRSPGPPPPSNTTGQGLHSPIQSRSLQNQQQGTVTRLLDLETRIADALRMPHSVTQSPSSNNHHCQTATTRRPPIGPANGPRLISPCRLLPTSPSVSIVGCPIVRLAQQPKGSRGINQPNNFFQGGFLLHLKNQMPSSSVHPSYCGPFLVPGYGRLHHTDAPTHHGIAYTRHDILPPLAKLSKSAKPASSLPTLPSRPSNFRNSLPSSITRKTPTQCSGRRPSLTDKSLYLCHVPRPTLVWVLGECPDTSPSWDTTAVGTPLSHPHRTRTPQGTRPPSTPPWPLPSFFAAHPSAVTATPQCHAEHSAPPPATRVRKSGRKQVEVAHGLNCCQSTTTSQLGSPTHANGHDTVSFLAALPDDAMGQLWSANLSKCCVSGQSITMSSFDDLDLRLDFETRRLQLRPSARSQPEVQLDSDVSCTSTSSWLFLPRASRRSTSQTQPYLTTGNVRRATEKGPSIGDSCITSQLRSEFEAIGLSSMKARSPSYYTQREQYGPSSDTLTRNVRCALLRLASQPCYSSANGKLMPAIGHSSHPDKTVIRFRRQQTTLLNFAIFNVS</sequence>
<keyword evidence="3" id="KW-1185">Reference proteome</keyword>
<dbReference type="EMBL" id="CP019471">
    <property type="protein sequence ID" value="UQC75167.1"/>
    <property type="molecule type" value="Genomic_DNA"/>
</dbReference>
<dbReference type="Proteomes" id="UP000830671">
    <property type="component" value="Chromosome 1"/>
</dbReference>
<feature type="compositionally biased region" description="Polar residues" evidence="1">
    <location>
        <begin position="136"/>
        <end position="153"/>
    </location>
</feature>
<evidence type="ECO:0000313" key="2">
    <source>
        <dbReference type="EMBL" id="UQC75167.1"/>
    </source>
</evidence>